<evidence type="ECO:0000313" key="2">
    <source>
        <dbReference type="EMBL" id="SJZ90629.1"/>
    </source>
</evidence>
<organism evidence="2 3">
    <name type="scientific">Eubacterium ruminantium</name>
    <dbReference type="NCBI Taxonomy" id="42322"/>
    <lineage>
        <taxon>Bacteria</taxon>
        <taxon>Bacillati</taxon>
        <taxon>Bacillota</taxon>
        <taxon>Clostridia</taxon>
        <taxon>Eubacteriales</taxon>
        <taxon>Eubacteriaceae</taxon>
        <taxon>Eubacterium</taxon>
    </lineage>
</organism>
<accession>A0A1T4PGK6</accession>
<evidence type="ECO:0000313" key="3">
    <source>
        <dbReference type="Proteomes" id="UP000189857"/>
    </source>
</evidence>
<feature type="region of interest" description="Disordered" evidence="1">
    <location>
        <begin position="33"/>
        <end position="64"/>
    </location>
</feature>
<reference evidence="2 3" key="1">
    <citation type="submission" date="2017-02" db="EMBL/GenBank/DDBJ databases">
        <authorList>
            <person name="Peterson S.W."/>
        </authorList>
    </citation>
    <scope>NUCLEOTIDE SEQUENCE [LARGE SCALE GENOMIC DNA]</scope>
    <source>
        <strain evidence="2 3">ATCC 17233</strain>
    </source>
</reference>
<keyword evidence="3" id="KW-1185">Reference proteome</keyword>
<dbReference type="Proteomes" id="UP000189857">
    <property type="component" value="Unassembled WGS sequence"/>
</dbReference>
<evidence type="ECO:0008006" key="4">
    <source>
        <dbReference type="Google" id="ProtNLM"/>
    </source>
</evidence>
<dbReference type="RefSeq" id="WP_078787786.1">
    <property type="nucleotide sequence ID" value="NZ_FMTO01000011.1"/>
</dbReference>
<gene>
    <name evidence="2" type="ORF">SAMN02745110_01975</name>
</gene>
<dbReference type="EMBL" id="FUXA01000012">
    <property type="protein sequence ID" value="SJZ90629.1"/>
    <property type="molecule type" value="Genomic_DNA"/>
</dbReference>
<name>A0A1T4PGK6_9FIRM</name>
<feature type="compositionally biased region" description="Polar residues" evidence="1">
    <location>
        <begin position="53"/>
        <end position="64"/>
    </location>
</feature>
<dbReference type="PROSITE" id="PS51257">
    <property type="entry name" value="PROKAR_LIPOPROTEIN"/>
    <property type="match status" value="1"/>
</dbReference>
<protein>
    <recommendedName>
        <fullName evidence="4">Lipoprotein</fullName>
    </recommendedName>
</protein>
<evidence type="ECO:0000256" key="1">
    <source>
        <dbReference type="SAM" id="MobiDB-lite"/>
    </source>
</evidence>
<dbReference type="AlphaFoldDB" id="A0A1T4PGK6"/>
<proteinExistence type="predicted"/>
<sequence>MINLKNKKRFVIPMTLLLSLTMTSCGKKAKKIDDYDNSNSSTEEIASTEEDSTTNPTTDKSGSSLWIEHINGDESKGYPEIFINSSLRDISKYKLTTSTVNVPHFDKEFRKNICEKAFDSGDIEVYDYDHMTKKLYDDKISLYQHVLSYYDDNSSNTGIMSNYYETYDRQTMPVETSEVFSKDKIEYDIDKLNTDKEKAPETIENDYTYDGYLGKINGEEYYVHFGNRNFDEYVSSPETYQTNNRVVTIMKKDLAGSYVFHDYPDEIKAQADATNTPLPEHDEAFENEFYDSIVDNDSTVMVPETTIYQKGEDGVFIHVPDEYFAPYSPKNSDEEEALSKADAFLDKLGFSDYKIQNSGTLTWTSSISPGLFYINDYKFLPLTKYARDFTGGYTFIYRFDFGSDLEEIAAEALSLHNYTDDGDVFNFNSFIKVYVNDNGVLGCHIINPMTLVKNQDVDKTISFEDMQNIVRESVSDKSLWNNPATLNPNIELKDIVFTEFPIKSNDSDTEYTYTPCYIIGNLSINNMILNNSGLSTDNTSKTPVIIINAIDGSIVSVKDSLDEYPIGANNANVGTSGYYDKTWPMFHKTH</sequence>
<dbReference type="OrthoDB" id="1826321at2"/>